<dbReference type="CDD" id="cd03244">
    <property type="entry name" value="ABCC_MRP_domain2"/>
    <property type="match status" value="1"/>
</dbReference>
<feature type="transmembrane region" description="Helical" evidence="10">
    <location>
        <begin position="246"/>
        <end position="264"/>
    </location>
</feature>
<evidence type="ECO:0000259" key="12">
    <source>
        <dbReference type="PROSITE" id="PS50929"/>
    </source>
</evidence>
<feature type="region of interest" description="Disordered" evidence="9">
    <location>
        <begin position="1"/>
        <end position="35"/>
    </location>
</feature>
<keyword evidence="7 10" id="KW-1133">Transmembrane helix</keyword>
<evidence type="ECO:0000256" key="3">
    <source>
        <dbReference type="ARBA" id="ARBA00022448"/>
    </source>
</evidence>
<feature type="domain" description="ABC transmembrane type-1" evidence="12">
    <location>
        <begin position="1055"/>
        <end position="1294"/>
    </location>
</feature>
<dbReference type="Pfam" id="PF00664">
    <property type="entry name" value="ABC_membrane"/>
    <property type="match status" value="2"/>
</dbReference>
<dbReference type="Gene3D" id="1.20.1560.10">
    <property type="entry name" value="ABC transporter type 1, transmembrane domain"/>
    <property type="match status" value="2"/>
</dbReference>
<feature type="transmembrane region" description="Helical" evidence="10">
    <location>
        <begin position="1042"/>
        <end position="1075"/>
    </location>
</feature>
<dbReference type="InterPro" id="IPR011527">
    <property type="entry name" value="ABC1_TM_dom"/>
</dbReference>
<dbReference type="InterPro" id="IPR017871">
    <property type="entry name" value="ABC_transporter-like_CS"/>
</dbReference>
<dbReference type="InterPro" id="IPR003439">
    <property type="entry name" value="ABC_transporter-like_ATP-bd"/>
</dbReference>
<keyword evidence="3" id="KW-0813">Transport</keyword>
<evidence type="ECO:0000313" key="13">
    <source>
        <dbReference type="EMBL" id="EST43494.1"/>
    </source>
</evidence>
<evidence type="ECO:0000256" key="7">
    <source>
        <dbReference type="ARBA" id="ARBA00022989"/>
    </source>
</evidence>
<feature type="transmembrane region" description="Helical" evidence="10">
    <location>
        <begin position="348"/>
        <end position="375"/>
    </location>
</feature>
<evidence type="ECO:0000256" key="8">
    <source>
        <dbReference type="ARBA" id="ARBA00023136"/>
    </source>
</evidence>
<feature type="region of interest" description="Disordered" evidence="9">
    <location>
        <begin position="1697"/>
        <end position="1734"/>
    </location>
</feature>
<protein>
    <submittedName>
        <fullName evidence="13 14">Multidrug resistance-associated protein</fullName>
    </submittedName>
</protein>
<dbReference type="InterPro" id="IPR050173">
    <property type="entry name" value="ABC_transporter_C-like"/>
</dbReference>
<evidence type="ECO:0000256" key="9">
    <source>
        <dbReference type="SAM" id="MobiDB-lite"/>
    </source>
</evidence>
<feature type="transmembrane region" description="Helical" evidence="10">
    <location>
        <begin position="1189"/>
        <end position="1208"/>
    </location>
</feature>
<dbReference type="PROSITE" id="PS50929">
    <property type="entry name" value="ABC_TM1F"/>
    <property type="match status" value="2"/>
</dbReference>
<evidence type="ECO:0000259" key="11">
    <source>
        <dbReference type="PROSITE" id="PS50893"/>
    </source>
</evidence>
<dbReference type="PANTHER" id="PTHR24223">
    <property type="entry name" value="ATP-BINDING CASSETTE SUB-FAMILY C"/>
    <property type="match status" value="1"/>
</dbReference>
<dbReference type="GO" id="GO:0016887">
    <property type="term" value="F:ATP hydrolysis activity"/>
    <property type="evidence" value="ECO:0007669"/>
    <property type="project" value="InterPro"/>
</dbReference>
<dbReference type="EMBL" id="AUWU02000001">
    <property type="protein sequence ID" value="KAH0577449.1"/>
    <property type="molecule type" value="Genomic_DNA"/>
</dbReference>
<dbReference type="EMBL" id="KI546135">
    <property type="protein sequence ID" value="EST43494.1"/>
    <property type="molecule type" value="Genomic_DNA"/>
</dbReference>
<feature type="transmembrane region" description="Helical" evidence="10">
    <location>
        <begin position="1164"/>
        <end position="1183"/>
    </location>
</feature>
<feature type="domain" description="ABC transporter" evidence="11">
    <location>
        <begin position="681"/>
        <end position="973"/>
    </location>
</feature>
<dbReference type="Gene3D" id="3.40.50.300">
    <property type="entry name" value="P-loop containing nucleotide triphosphate hydrolases"/>
    <property type="match status" value="2"/>
</dbReference>
<proteinExistence type="inferred from homology"/>
<dbReference type="SUPFAM" id="SSF52540">
    <property type="entry name" value="P-loop containing nucleoside triphosphate hydrolases"/>
    <property type="match status" value="2"/>
</dbReference>
<dbReference type="FunFam" id="3.40.50.300:FF:000163">
    <property type="entry name" value="Multidrug resistance-associated protein member 4"/>
    <property type="match status" value="1"/>
</dbReference>
<evidence type="ECO:0000256" key="5">
    <source>
        <dbReference type="ARBA" id="ARBA00022741"/>
    </source>
</evidence>
<dbReference type="CDD" id="cd18580">
    <property type="entry name" value="ABC_6TM_ABCC_D2"/>
    <property type="match status" value="1"/>
</dbReference>
<gene>
    <name evidence="13" type="ORF">SS50377_16526</name>
    <name evidence="14" type="ORF">SS50377_20802</name>
</gene>
<evidence type="ECO:0000256" key="2">
    <source>
        <dbReference type="ARBA" id="ARBA00009726"/>
    </source>
</evidence>
<sequence length="1734" mass="196502">MARKDKKTKDLTLLTSLTQQDAPQTPPPPVVTEKPTVPLEDLSNRVDRYTFGWMNPIIKKAVKSRNITPNELYPPHPDMQSANCGRAFALEWNRKRWDFMSKKKDELPVVLNVIFKAFMKNAVLLFIIFPFYLATSVVAPIMIQFLVKIIETSSSGATPPVSASFTDSAAFGYILCGILFVVQVIYCILDTIVSTFAFKISTQGFQALQDVLYLKMMRIKANNTQIRDVTNLLFTDSFRIQSTLQFLPLIILYLFQAIFVIVYLVVLIRIFSLIGIGIVCIIFPVVIIISNQNVTVQRVLMGYRDARVGKVQEVLQGMKMIKYFRTELVTEQKLTNIRKKELKVLKKYGLIIISMNVMQSAASIIMNAVTFSIIYKFGTTTSPSIPFIASNVFTVMYLYDFLNNILLLLPLMFSTYLESNVCGQRLRAFLSMPETDIGCITWTCRGNKRSDDDGDSPDSQTEIIQSEAIFAQSKNDNIDGPVDQNNMDPASELMIHIENVPSFTYAISDDLVIPPVLDTDFALHRDKIQRIIRNYESYIDMYNSAYETFLDIFNADQKSETFQAIRADVEVLKRGPSFDYFRNIDNNGFKIIRGDHLTFLQRRKRGELERTKHKRISHELISTLLDNWCMEIDTLPISKIENLSLYDEQKMTRRFEFDSDLDFLRRMYINLRIVTPYYQRFKLKIIQSLDDLQCSIRDLELEVRKGELIGICGSVGSGKSTLFQALLGELRLERIQRKGLKQHDQIIRYYDKETYDFVDPNFDLSTLVKLEDKNFKIDTTVKKKDDDSSSTSIQEECEEEIPAPKIIMNAKRIAYYSQQPIIFAGTIKHNIIFFQEFDEIKYKSICALCALLTDLDEWEDGDQFTVGFDGVGLSGGQKARVALARALYFEPDLLFLDDPLAAVDAFVAKQLWQNMICGYCRYKGITVMISTHQTQFFGDCDRVLYLESGIVLFDGSVEQLQNFTGNTANVGQEWSEIGGTVQNAPDDKNSLVIQKRKQPLENFNINDFTTFEIKSAPPKPNQMMLFMLAPAQRAKFDSYKKYFKYGGACGSISFLILLLLSFIAKIFLIIFIAIWTSGQVPILTGDLAMYIYVGVSGGTLFMSFFSLFLFMIVGINSAKKMYAELTRSVVRTKLSFFDVTPNGTIISKFTKDTESVDVNIMKELVLVFVNIIGFITLIMLLAINWPSAVVIIPVFIAYFYFFQAFRIVSPALKKIDMTFKGPIISQSNETMRSLAVIRSIQYEDVFCKVFREKNDTNVQAMWPSQCCVRWLTYRMNLLGCFVSSGVCLASILSVGIIKFPYLDLFAPVSVSQSFGIMSPLLSLILSFVQVEAEGVSIERVLEYVGLPREGKYKSSREIVPEWPKKGGSIEIKNLFFRYRPELPQVLKGLNFSVAPFEHVGIVGRTGCAKSTLTMALFRVNIPDEGSKIIFDGVNILDDVGLHASRKGLAIVPQDPYIFSGTLRTALDKASELEIEGLTSDEYEKMPDAYLWETLDRVNLGAYFRKQPGGLDSKIFDNASNLSSGQKQLIIFASTLIAKAFTVVMDEATSQVDKATDQLVQDIIREQLDDRIIFSIAHRLDTVIAFDKIIVMDAGQIVEFDTPSNLMRAGGTLFELAKSTGKENFRKLKQISLDTEKRKYPDQPFKDGIDDAWEDLNAVKQMHEVQEKRAVAREAAEAARLKLENAFGEENDLAEVDMLGEEDFEGEEEEKHEEEVVAEGDGAAATVEGGVHAKK</sequence>
<reference evidence="13 14" key="1">
    <citation type="journal article" date="2014" name="PLoS Genet.">
        <title>The Genome of Spironucleus salmonicida Highlights a Fish Pathogen Adapted to Fluctuating Environments.</title>
        <authorList>
            <person name="Xu F."/>
            <person name="Jerlstrom-Hultqvist J."/>
            <person name="Einarsson E."/>
            <person name="Astvaldsson A."/>
            <person name="Svard S.G."/>
            <person name="Andersson J.O."/>
        </authorList>
    </citation>
    <scope>NUCLEOTIDE SEQUENCE</scope>
    <source>
        <strain evidence="14">ATCC 50377</strain>
    </source>
</reference>
<evidence type="ECO:0000256" key="10">
    <source>
        <dbReference type="SAM" id="Phobius"/>
    </source>
</evidence>
<evidence type="ECO:0000313" key="14">
    <source>
        <dbReference type="EMBL" id="KAH0577449.1"/>
    </source>
</evidence>
<evidence type="ECO:0000256" key="6">
    <source>
        <dbReference type="ARBA" id="ARBA00022840"/>
    </source>
</evidence>
<dbReference type="SUPFAM" id="SSF90123">
    <property type="entry name" value="ABC transporter transmembrane region"/>
    <property type="match status" value="2"/>
</dbReference>
<dbReference type="InterPro" id="IPR003593">
    <property type="entry name" value="AAA+_ATPase"/>
</dbReference>
<feature type="transmembrane region" description="Helical" evidence="10">
    <location>
        <begin position="1087"/>
        <end position="1113"/>
    </location>
</feature>
<dbReference type="VEuPathDB" id="GiardiaDB:SS50377_20802"/>
<dbReference type="OrthoDB" id="6500128at2759"/>
<dbReference type="Pfam" id="PF00005">
    <property type="entry name" value="ABC_tran"/>
    <property type="match status" value="2"/>
</dbReference>
<dbReference type="GO" id="GO:0140359">
    <property type="term" value="F:ABC-type transporter activity"/>
    <property type="evidence" value="ECO:0007669"/>
    <property type="project" value="InterPro"/>
</dbReference>
<keyword evidence="5" id="KW-0547">Nucleotide-binding</keyword>
<organism evidence="13">
    <name type="scientific">Spironucleus salmonicida</name>
    <dbReference type="NCBI Taxonomy" id="348837"/>
    <lineage>
        <taxon>Eukaryota</taxon>
        <taxon>Metamonada</taxon>
        <taxon>Diplomonadida</taxon>
        <taxon>Hexamitidae</taxon>
        <taxon>Hexamitinae</taxon>
        <taxon>Spironucleus</taxon>
    </lineage>
</organism>
<comment type="similarity">
    <text evidence="2">Belongs to the ABC transporter superfamily. ABCC family. Conjugate transporter (TC 3.A.1.208) subfamily.</text>
</comment>
<keyword evidence="4 10" id="KW-0812">Transmembrane</keyword>
<feature type="transmembrane region" description="Helical" evidence="10">
    <location>
        <begin position="123"/>
        <end position="150"/>
    </location>
</feature>
<dbReference type="SMART" id="SM00382">
    <property type="entry name" value="AAA"/>
    <property type="match status" value="2"/>
</dbReference>
<feature type="transmembrane region" description="Helical" evidence="10">
    <location>
        <begin position="1277"/>
        <end position="1297"/>
    </location>
</feature>
<dbReference type="PANTHER" id="PTHR24223:SF456">
    <property type="entry name" value="MULTIDRUG RESISTANCE-ASSOCIATED PROTEIN LETHAL(2)03659"/>
    <property type="match status" value="1"/>
</dbReference>
<dbReference type="Proteomes" id="UP000018208">
    <property type="component" value="Unassembled WGS sequence"/>
</dbReference>
<keyword evidence="15" id="KW-1185">Reference proteome</keyword>
<feature type="domain" description="ABC transmembrane type-1" evidence="12">
    <location>
        <begin position="126"/>
        <end position="418"/>
    </location>
</feature>
<feature type="domain" description="ABC transporter" evidence="11">
    <location>
        <begin position="1369"/>
        <end position="1618"/>
    </location>
</feature>
<accession>V6LRT4</accession>
<feature type="transmembrane region" description="Helical" evidence="10">
    <location>
        <begin position="170"/>
        <end position="189"/>
    </location>
</feature>
<evidence type="ECO:0000256" key="4">
    <source>
        <dbReference type="ARBA" id="ARBA00022692"/>
    </source>
</evidence>
<feature type="compositionally biased region" description="Acidic residues" evidence="9">
    <location>
        <begin position="1697"/>
        <end position="1717"/>
    </location>
</feature>
<dbReference type="GO" id="GO:0005524">
    <property type="term" value="F:ATP binding"/>
    <property type="evidence" value="ECO:0007669"/>
    <property type="project" value="UniProtKB-KW"/>
</dbReference>
<keyword evidence="6" id="KW-0067">ATP-binding</keyword>
<dbReference type="PROSITE" id="PS50893">
    <property type="entry name" value="ABC_TRANSPORTER_2"/>
    <property type="match status" value="2"/>
</dbReference>
<feature type="transmembrane region" description="Helical" evidence="10">
    <location>
        <begin position="270"/>
        <end position="289"/>
    </location>
</feature>
<name>V6LRT4_9EUKA</name>
<feature type="transmembrane region" description="Helical" evidence="10">
    <location>
        <begin position="395"/>
        <end position="417"/>
    </location>
</feature>
<evidence type="ECO:0000313" key="15">
    <source>
        <dbReference type="Proteomes" id="UP000018208"/>
    </source>
</evidence>
<dbReference type="InterPro" id="IPR027417">
    <property type="entry name" value="P-loop_NTPase"/>
</dbReference>
<dbReference type="PROSITE" id="PS00211">
    <property type="entry name" value="ABC_TRANSPORTER_1"/>
    <property type="match status" value="2"/>
</dbReference>
<feature type="compositionally biased region" description="Low complexity" evidence="9">
    <location>
        <begin position="1718"/>
        <end position="1734"/>
    </location>
</feature>
<reference evidence="14" key="2">
    <citation type="submission" date="2020-12" db="EMBL/GenBank/DDBJ databases">
        <title>New Spironucleus salmonicida genome in near-complete chromosomes.</title>
        <authorList>
            <person name="Xu F."/>
            <person name="Kurt Z."/>
            <person name="Jimenez-Gonzalez A."/>
            <person name="Astvaldsson A."/>
            <person name="Andersson J.O."/>
            <person name="Svard S.G."/>
        </authorList>
    </citation>
    <scope>NUCLEOTIDE SEQUENCE</scope>
    <source>
        <strain evidence="14">ATCC 50377</strain>
    </source>
</reference>
<dbReference type="GO" id="GO:0016020">
    <property type="term" value="C:membrane"/>
    <property type="evidence" value="ECO:0007669"/>
    <property type="project" value="UniProtKB-SubCell"/>
</dbReference>
<keyword evidence="8 10" id="KW-0472">Membrane</keyword>
<evidence type="ECO:0000256" key="1">
    <source>
        <dbReference type="ARBA" id="ARBA00004141"/>
    </source>
</evidence>
<dbReference type="InterPro" id="IPR036640">
    <property type="entry name" value="ABC1_TM_sf"/>
</dbReference>
<dbReference type="InterPro" id="IPR044726">
    <property type="entry name" value="ABCC_6TM_D2"/>
</dbReference>
<comment type="subcellular location">
    <subcellularLocation>
        <location evidence="1">Membrane</location>
        <topology evidence="1">Multi-pass membrane protein</topology>
    </subcellularLocation>
</comment>